<sequence length="526" mass="53953">MATLAPVTDSGVTLLILALAVIAFISGRVPTGIVAIGVSLALLATRIIDLPQAFAGFADPAVILIAALFVVAEGLDSSGLTSWTGQQLVRRGGSPRALTALVMLVVGILSALISVNGAVAALLPVVVVIAARSAITPSRLLLPLAFGAHSGALLTLTGSPVNVLASEFAAEAGGGPFGFFSFAVAGIPLVIGSIVIVVFFGHRLVPERTPATLPRDLSAQAGVLLRDYPSIEGGGRPVIEAEDGVAEVMVPPRSAFIDEHVFPGMLTDSGDLVILAIKRDGEELEGDVSLRAGDLLLLRGRWDALETRLPDPAVVVVDDPDAVRRQAAPLGWRAWTALGILVAMVIALATGIVPPAVAGLVAAVAMVLSRVVPVERAHRSISWTTLLLVAGMIPLSTAITQTGTADLIAQGLVDLVGGLGPLAILAALCVVALVFGQLISNTATALILLPIAVSVAGELSLSPLPFIMAVAVVSAAALLTPVATPANLMVQAPSGLRFGDYWKLGLPLMLFYLAVALVIVPLVWPF</sequence>
<comment type="caution">
    <text evidence="9">The sequence shown here is derived from an EMBL/GenBank/DDBJ whole genome shotgun (WGS) entry which is preliminary data.</text>
</comment>
<keyword evidence="3 7" id="KW-0812">Transmembrane</keyword>
<feature type="transmembrane region" description="Helical" evidence="7">
    <location>
        <begin position="100"/>
        <end position="128"/>
    </location>
</feature>
<comment type="subcellular location">
    <subcellularLocation>
        <location evidence="1">Membrane</location>
        <topology evidence="1">Multi-pass membrane protein</topology>
    </subcellularLocation>
</comment>
<dbReference type="PANTHER" id="PTHR43652:SF2">
    <property type="entry name" value="BASIC AMINO ACID ANTIPORTER YFCC-RELATED"/>
    <property type="match status" value="1"/>
</dbReference>
<dbReference type="Pfam" id="PF03600">
    <property type="entry name" value="CitMHS"/>
    <property type="match status" value="1"/>
</dbReference>
<reference evidence="9 10" key="1">
    <citation type="submission" date="2019-04" db="EMBL/GenBank/DDBJ databases">
        <authorList>
            <person name="Jiang L."/>
        </authorList>
    </citation>
    <scope>NUCLEOTIDE SEQUENCE [LARGE SCALE GENOMIC DNA]</scope>
    <source>
        <strain evidence="9 10">YIM 131861</strain>
    </source>
</reference>
<keyword evidence="5 7" id="KW-1133">Transmembrane helix</keyword>
<feature type="transmembrane region" description="Helical" evidence="7">
    <location>
        <begin position="380"/>
        <end position="400"/>
    </location>
</feature>
<dbReference type="PANTHER" id="PTHR43652">
    <property type="entry name" value="BASIC AMINO ACID ANTIPORTER YFCC-RELATED"/>
    <property type="match status" value="1"/>
</dbReference>
<dbReference type="OrthoDB" id="9809303at2"/>
<evidence type="ECO:0000256" key="4">
    <source>
        <dbReference type="ARBA" id="ARBA00022737"/>
    </source>
</evidence>
<evidence type="ECO:0000313" key="9">
    <source>
        <dbReference type="EMBL" id="THG34605.1"/>
    </source>
</evidence>
<evidence type="ECO:0000256" key="5">
    <source>
        <dbReference type="ARBA" id="ARBA00022989"/>
    </source>
</evidence>
<evidence type="ECO:0000256" key="2">
    <source>
        <dbReference type="ARBA" id="ARBA00022448"/>
    </source>
</evidence>
<dbReference type="Gene3D" id="3.30.70.1450">
    <property type="entry name" value="Regulator of K+ conductance, C-terminal domain"/>
    <property type="match status" value="1"/>
</dbReference>
<evidence type="ECO:0000256" key="6">
    <source>
        <dbReference type="ARBA" id="ARBA00023136"/>
    </source>
</evidence>
<feature type="transmembrane region" description="Helical" evidence="7">
    <location>
        <begin position="140"/>
        <end position="159"/>
    </location>
</feature>
<feature type="transmembrane region" description="Helical" evidence="7">
    <location>
        <begin position="54"/>
        <end position="72"/>
    </location>
</feature>
<keyword evidence="6 7" id="KW-0472">Membrane</keyword>
<dbReference type="GO" id="GO:0005886">
    <property type="term" value="C:plasma membrane"/>
    <property type="evidence" value="ECO:0007669"/>
    <property type="project" value="TreeGrafter"/>
</dbReference>
<dbReference type="InterPro" id="IPR051679">
    <property type="entry name" value="DASS-Related_Transporters"/>
</dbReference>
<dbReference type="GO" id="GO:0006813">
    <property type="term" value="P:potassium ion transport"/>
    <property type="evidence" value="ECO:0007669"/>
    <property type="project" value="InterPro"/>
</dbReference>
<keyword evidence="10" id="KW-1185">Reference proteome</keyword>
<feature type="domain" description="Citrate transporter-like" evidence="8">
    <location>
        <begin position="22"/>
        <end position="457"/>
    </location>
</feature>
<feature type="transmembrane region" description="Helical" evidence="7">
    <location>
        <begin position="412"/>
        <end position="436"/>
    </location>
</feature>
<feature type="transmembrane region" description="Helical" evidence="7">
    <location>
        <begin position="442"/>
        <end position="459"/>
    </location>
</feature>
<dbReference type="EMBL" id="SSSN01000005">
    <property type="protein sequence ID" value="THG34605.1"/>
    <property type="molecule type" value="Genomic_DNA"/>
</dbReference>
<feature type="transmembrane region" description="Helical" evidence="7">
    <location>
        <begin position="179"/>
        <end position="200"/>
    </location>
</feature>
<feature type="transmembrane region" description="Helical" evidence="7">
    <location>
        <begin position="335"/>
        <end position="368"/>
    </location>
</feature>
<keyword evidence="4" id="KW-0677">Repeat</keyword>
<dbReference type="GO" id="GO:0055085">
    <property type="term" value="P:transmembrane transport"/>
    <property type="evidence" value="ECO:0007669"/>
    <property type="project" value="InterPro"/>
</dbReference>
<proteinExistence type="predicted"/>
<evidence type="ECO:0000256" key="7">
    <source>
        <dbReference type="SAM" id="Phobius"/>
    </source>
</evidence>
<name>A0A4S4FXA0_9MICO</name>
<dbReference type="AlphaFoldDB" id="A0A4S4FXA0"/>
<feature type="transmembrane region" description="Helical" evidence="7">
    <location>
        <begin position="504"/>
        <end position="524"/>
    </location>
</feature>
<dbReference type="InterPro" id="IPR036721">
    <property type="entry name" value="RCK_C_sf"/>
</dbReference>
<accession>A0A4S4FXA0</accession>
<gene>
    <name evidence="9" type="ORF">E6C70_09485</name>
</gene>
<evidence type="ECO:0000259" key="8">
    <source>
        <dbReference type="Pfam" id="PF03600"/>
    </source>
</evidence>
<protein>
    <submittedName>
        <fullName evidence="9">TRAP transporter large permease subunit</fullName>
    </submittedName>
</protein>
<keyword evidence="2" id="KW-0813">Transport</keyword>
<feature type="transmembrane region" description="Helical" evidence="7">
    <location>
        <begin position="466"/>
        <end position="484"/>
    </location>
</feature>
<evidence type="ECO:0000256" key="3">
    <source>
        <dbReference type="ARBA" id="ARBA00022692"/>
    </source>
</evidence>
<dbReference type="Proteomes" id="UP000307380">
    <property type="component" value="Unassembled WGS sequence"/>
</dbReference>
<dbReference type="InterPro" id="IPR004680">
    <property type="entry name" value="Cit_transptr-like_dom"/>
</dbReference>
<evidence type="ECO:0000313" key="10">
    <source>
        <dbReference type="Proteomes" id="UP000307380"/>
    </source>
</evidence>
<organism evidence="9 10">
    <name type="scientific">Orlajensenia flava</name>
    <dbReference type="NCBI Taxonomy" id="2565934"/>
    <lineage>
        <taxon>Bacteria</taxon>
        <taxon>Bacillati</taxon>
        <taxon>Actinomycetota</taxon>
        <taxon>Actinomycetes</taxon>
        <taxon>Micrococcales</taxon>
        <taxon>Microbacteriaceae</taxon>
        <taxon>Orlajensenia</taxon>
    </lineage>
</organism>
<feature type="transmembrane region" description="Helical" evidence="7">
    <location>
        <begin position="12"/>
        <end position="42"/>
    </location>
</feature>
<dbReference type="SUPFAM" id="SSF116726">
    <property type="entry name" value="TrkA C-terminal domain-like"/>
    <property type="match status" value="1"/>
</dbReference>
<evidence type="ECO:0000256" key="1">
    <source>
        <dbReference type="ARBA" id="ARBA00004141"/>
    </source>
</evidence>